<protein>
    <submittedName>
        <fullName evidence="1">4063_t:CDS:1</fullName>
    </submittedName>
</protein>
<organism evidence="1 2">
    <name type="scientific">Ambispora leptoticha</name>
    <dbReference type="NCBI Taxonomy" id="144679"/>
    <lineage>
        <taxon>Eukaryota</taxon>
        <taxon>Fungi</taxon>
        <taxon>Fungi incertae sedis</taxon>
        <taxon>Mucoromycota</taxon>
        <taxon>Glomeromycotina</taxon>
        <taxon>Glomeromycetes</taxon>
        <taxon>Archaeosporales</taxon>
        <taxon>Ambisporaceae</taxon>
        <taxon>Ambispora</taxon>
    </lineage>
</organism>
<comment type="caution">
    <text evidence="1">The sequence shown here is derived from an EMBL/GenBank/DDBJ whole genome shotgun (WGS) entry which is preliminary data.</text>
</comment>
<proteinExistence type="predicted"/>
<dbReference type="AlphaFoldDB" id="A0A9N9AH90"/>
<name>A0A9N9AH90_9GLOM</name>
<accession>A0A9N9AH90</accession>
<reference evidence="1" key="1">
    <citation type="submission" date="2021-06" db="EMBL/GenBank/DDBJ databases">
        <authorList>
            <person name="Kallberg Y."/>
            <person name="Tangrot J."/>
            <person name="Rosling A."/>
        </authorList>
    </citation>
    <scope>NUCLEOTIDE SEQUENCE</scope>
    <source>
        <strain evidence="1">FL130A</strain>
    </source>
</reference>
<sequence>MTNKDNHRYFELSSGSLKHLVIETISWAAKNNNKKLKSLRLSLQGLLKIQEAKCKSQWQKFALDLAELLEAYE</sequence>
<keyword evidence="2" id="KW-1185">Reference proteome</keyword>
<gene>
    <name evidence="1" type="ORF">ALEPTO_LOCUS4862</name>
</gene>
<dbReference type="EMBL" id="CAJVPS010001214">
    <property type="protein sequence ID" value="CAG8529407.1"/>
    <property type="molecule type" value="Genomic_DNA"/>
</dbReference>
<evidence type="ECO:0000313" key="2">
    <source>
        <dbReference type="Proteomes" id="UP000789508"/>
    </source>
</evidence>
<dbReference type="Proteomes" id="UP000789508">
    <property type="component" value="Unassembled WGS sequence"/>
</dbReference>
<evidence type="ECO:0000313" key="1">
    <source>
        <dbReference type="EMBL" id="CAG8529407.1"/>
    </source>
</evidence>